<dbReference type="RefSeq" id="XP_040753500.1">
    <property type="nucleotide sequence ID" value="XM_040900400.1"/>
</dbReference>
<dbReference type="VEuPathDB" id="FungiDB:P175DRAFT_0545876"/>
<gene>
    <name evidence="2" type="ORF">P175DRAFT_0545876</name>
</gene>
<dbReference type="AlphaFoldDB" id="A0A2T5M0Q6"/>
<dbReference type="Proteomes" id="UP000244073">
    <property type="component" value="Unassembled WGS sequence"/>
</dbReference>
<keyword evidence="1" id="KW-0472">Membrane</keyword>
<comment type="caution">
    <text evidence="2">The sequence shown here is derived from an EMBL/GenBank/DDBJ whole genome shotgun (WGS) entry which is preliminary data.</text>
</comment>
<proteinExistence type="predicted"/>
<evidence type="ECO:0000313" key="2">
    <source>
        <dbReference type="EMBL" id="PTU22108.1"/>
    </source>
</evidence>
<dbReference type="GeneID" id="63817283"/>
<organism evidence="2 3">
    <name type="scientific">Aspergillus ochraceoroseus IBT 24754</name>
    <dbReference type="NCBI Taxonomy" id="1392256"/>
    <lineage>
        <taxon>Eukaryota</taxon>
        <taxon>Fungi</taxon>
        <taxon>Dikarya</taxon>
        <taxon>Ascomycota</taxon>
        <taxon>Pezizomycotina</taxon>
        <taxon>Eurotiomycetes</taxon>
        <taxon>Eurotiomycetidae</taxon>
        <taxon>Eurotiales</taxon>
        <taxon>Aspergillaceae</taxon>
        <taxon>Aspergillus</taxon>
        <taxon>Aspergillus subgen. Nidulantes</taxon>
    </lineage>
</organism>
<evidence type="ECO:0000313" key="3">
    <source>
        <dbReference type="Proteomes" id="UP000244073"/>
    </source>
</evidence>
<evidence type="ECO:0000256" key="1">
    <source>
        <dbReference type="SAM" id="Phobius"/>
    </source>
</evidence>
<accession>A0A2T5M0Q6</accession>
<feature type="transmembrane region" description="Helical" evidence="1">
    <location>
        <begin position="65"/>
        <end position="84"/>
    </location>
</feature>
<name>A0A2T5M0Q6_9EURO</name>
<dbReference type="OrthoDB" id="6612291at2759"/>
<dbReference type="EMBL" id="MSFN02000003">
    <property type="protein sequence ID" value="PTU22108.1"/>
    <property type="molecule type" value="Genomic_DNA"/>
</dbReference>
<evidence type="ECO:0008006" key="4">
    <source>
        <dbReference type="Google" id="ProtNLM"/>
    </source>
</evidence>
<protein>
    <recommendedName>
        <fullName evidence="4">Major facilitator superfamily (MFS) profile domain-containing protein</fullName>
    </recommendedName>
</protein>
<keyword evidence="1" id="KW-1133">Transmembrane helix</keyword>
<reference evidence="2 3" key="1">
    <citation type="journal article" date="2018" name="Proc. Natl. Acad. Sci. U.S.A.">
        <title>Linking secondary metabolites to gene clusters through genome sequencing of six diverse Aspergillus species.</title>
        <authorList>
            <person name="Kaerboelling I."/>
            <person name="Vesth T.C."/>
            <person name="Frisvad J.C."/>
            <person name="Nybo J.L."/>
            <person name="Theobald S."/>
            <person name="Kuo A."/>
            <person name="Bowyer P."/>
            <person name="Matsuda Y."/>
            <person name="Mondo S."/>
            <person name="Lyhne E.K."/>
            <person name="Kogle M.E."/>
            <person name="Clum A."/>
            <person name="Lipzen A."/>
            <person name="Salamov A."/>
            <person name="Ngan C.Y."/>
            <person name="Daum C."/>
            <person name="Chiniquy J."/>
            <person name="Barry K."/>
            <person name="LaButti K."/>
            <person name="Haridas S."/>
            <person name="Simmons B.A."/>
            <person name="Magnuson J.K."/>
            <person name="Mortensen U.H."/>
            <person name="Larsen T.O."/>
            <person name="Grigoriev I.V."/>
            <person name="Baker S.E."/>
            <person name="Andersen M.R."/>
        </authorList>
    </citation>
    <scope>NUCLEOTIDE SEQUENCE [LARGE SCALE GENOMIC DNA]</scope>
    <source>
        <strain evidence="2 3">IBT 24754</strain>
    </source>
</reference>
<keyword evidence="1" id="KW-0812">Transmembrane</keyword>
<sequence length="156" mass="17100">MAEKTPEMLSSRLEHVSNNVDVLLNVDGWFRKMSASKACGRRGNYTQDQFQCVCTLDPSQKKKNIALAIFYSKVAFGAGLMFGYDTISNGLTIAMPSFIFQFSAHDTWPLPSFFMDLSLGVYVLCQAFGAVTVGMVADIAGLISMVGTISSSQRRD</sequence>
<feature type="transmembrane region" description="Helical" evidence="1">
    <location>
        <begin position="119"/>
        <end position="146"/>
    </location>
</feature>